<organism evidence="1 2">
    <name type="scientific">Mycolicibacterium holsaticum</name>
    <dbReference type="NCBI Taxonomy" id="152142"/>
    <lineage>
        <taxon>Bacteria</taxon>
        <taxon>Bacillati</taxon>
        <taxon>Actinomycetota</taxon>
        <taxon>Actinomycetes</taxon>
        <taxon>Mycobacteriales</taxon>
        <taxon>Mycobacteriaceae</taxon>
        <taxon>Mycolicibacterium</taxon>
    </lineage>
</organism>
<accession>A0A1E3RTS2</accession>
<sequence>MIAMSRILLQTTIPENYDDWDISRFALLANELRAAGHDVVARNRAGDGDDPVLSHVDDLGFDQVWLMAVDVGNGLSAADADAIVRFRCNGGGVLTARDHQDLGCCLLRLGSVGRINLFHDPNVDRSHLCDDRDTPTISWPNYHSGANGDYQPVFTAGPVHELLRTARTASGRIEWFPAHPHEGAVSAEVPFATMVAQGRSAATDRRFNLAVALDGEPGPDGRPMGRALAESTFHHFADYNWDVACGAPSFVSEPPGAQITADPARLAVFKDYVRNIAAWLHPAPAAREEADDEFGALSRS</sequence>
<comment type="caution">
    <text evidence="1">The sequence shown here is derived from an EMBL/GenBank/DDBJ whole genome shotgun (WGS) entry which is preliminary data.</text>
</comment>
<protein>
    <recommendedName>
        <fullName evidence="3">ThuA-like domain-containing protein</fullName>
    </recommendedName>
</protein>
<keyword evidence="2" id="KW-1185">Reference proteome</keyword>
<evidence type="ECO:0000313" key="2">
    <source>
        <dbReference type="Proteomes" id="UP000094243"/>
    </source>
</evidence>
<reference evidence="2" key="1">
    <citation type="submission" date="2016-09" db="EMBL/GenBank/DDBJ databases">
        <authorList>
            <person name="Greninger A.L."/>
            <person name="Jerome K.R."/>
            <person name="Mcnair B."/>
            <person name="Wallis C."/>
            <person name="Fang F."/>
        </authorList>
    </citation>
    <scope>NUCLEOTIDE SEQUENCE [LARGE SCALE GENOMIC DNA]</scope>
    <source>
        <strain evidence="2">M7</strain>
    </source>
</reference>
<dbReference type="EMBL" id="MIGZ01000073">
    <property type="protein sequence ID" value="ODQ93259.1"/>
    <property type="molecule type" value="Genomic_DNA"/>
</dbReference>
<name>A0A1E3RTS2_9MYCO</name>
<proteinExistence type="predicted"/>
<evidence type="ECO:0008006" key="3">
    <source>
        <dbReference type="Google" id="ProtNLM"/>
    </source>
</evidence>
<dbReference type="Proteomes" id="UP000094243">
    <property type="component" value="Unassembled WGS sequence"/>
</dbReference>
<evidence type="ECO:0000313" key="1">
    <source>
        <dbReference type="EMBL" id="ODQ93259.1"/>
    </source>
</evidence>
<dbReference type="AlphaFoldDB" id="A0A1E3RTS2"/>
<gene>
    <name evidence="1" type="ORF">BHQ17_13860</name>
</gene>